<dbReference type="SUPFAM" id="SSF52540">
    <property type="entry name" value="P-loop containing nucleoside triphosphate hydrolases"/>
    <property type="match status" value="1"/>
</dbReference>
<sequence>MIDNVNKKNPGFNPASSFELPFIGRIKEQKILEDKFNSTLEYQGNCLLITGEPGIGKTRLINEFTFEKSKDTMMIRIQ</sequence>
<accession>X1VFW7</accession>
<gene>
    <name evidence="2" type="ORF">S12H4_41347</name>
</gene>
<dbReference type="InterPro" id="IPR041664">
    <property type="entry name" value="AAA_16"/>
</dbReference>
<dbReference type="Pfam" id="PF13191">
    <property type="entry name" value="AAA_16"/>
    <property type="match status" value="1"/>
</dbReference>
<dbReference type="InterPro" id="IPR027417">
    <property type="entry name" value="P-loop_NTPase"/>
</dbReference>
<dbReference type="EMBL" id="BARW01025191">
    <property type="protein sequence ID" value="GAJ05880.1"/>
    <property type="molecule type" value="Genomic_DNA"/>
</dbReference>
<dbReference type="Gene3D" id="3.40.50.300">
    <property type="entry name" value="P-loop containing nucleotide triphosphate hydrolases"/>
    <property type="match status" value="1"/>
</dbReference>
<evidence type="ECO:0000259" key="1">
    <source>
        <dbReference type="Pfam" id="PF13191"/>
    </source>
</evidence>
<organism evidence="2">
    <name type="scientific">marine sediment metagenome</name>
    <dbReference type="NCBI Taxonomy" id="412755"/>
    <lineage>
        <taxon>unclassified sequences</taxon>
        <taxon>metagenomes</taxon>
        <taxon>ecological metagenomes</taxon>
    </lineage>
</organism>
<evidence type="ECO:0000313" key="2">
    <source>
        <dbReference type="EMBL" id="GAJ05880.1"/>
    </source>
</evidence>
<dbReference type="AlphaFoldDB" id="X1VFW7"/>
<protein>
    <recommendedName>
        <fullName evidence="1">Orc1-like AAA ATPase domain-containing protein</fullName>
    </recommendedName>
</protein>
<feature type="domain" description="Orc1-like AAA ATPase" evidence="1">
    <location>
        <begin position="21"/>
        <end position="66"/>
    </location>
</feature>
<reference evidence="2" key="1">
    <citation type="journal article" date="2014" name="Front. Microbiol.">
        <title>High frequency of phylogenetically diverse reductive dehalogenase-homologous genes in deep subseafloor sedimentary metagenomes.</title>
        <authorList>
            <person name="Kawai M."/>
            <person name="Futagami T."/>
            <person name="Toyoda A."/>
            <person name="Takaki Y."/>
            <person name="Nishi S."/>
            <person name="Hori S."/>
            <person name="Arai W."/>
            <person name="Tsubouchi T."/>
            <person name="Morono Y."/>
            <person name="Uchiyama I."/>
            <person name="Ito T."/>
            <person name="Fujiyama A."/>
            <person name="Inagaki F."/>
            <person name="Takami H."/>
        </authorList>
    </citation>
    <scope>NUCLEOTIDE SEQUENCE</scope>
    <source>
        <strain evidence="2">Expedition CK06-06</strain>
    </source>
</reference>
<proteinExistence type="predicted"/>
<name>X1VFW7_9ZZZZ</name>
<comment type="caution">
    <text evidence="2">The sequence shown here is derived from an EMBL/GenBank/DDBJ whole genome shotgun (WGS) entry which is preliminary data.</text>
</comment>